<dbReference type="InterPro" id="IPR044164">
    <property type="entry name" value="CFI"/>
</dbReference>
<comment type="similarity">
    <text evidence="2 7">Belongs to the chalcone isomerase family.</text>
</comment>
<dbReference type="InterPro" id="IPR016089">
    <property type="entry name" value="Chalcone_isomerase_bundle_sf"/>
</dbReference>
<dbReference type="SUPFAM" id="SSF54626">
    <property type="entry name" value="Chalcone isomerase"/>
    <property type="match status" value="1"/>
</dbReference>
<evidence type="ECO:0000256" key="4">
    <source>
        <dbReference type="ARBA" id="ARBA00023241"/>
    </source>
</evidence>
<evidence type="ECO:0000256" key="3">
    <source>
        <dbReference type="ARBA" id="ARBA00023235"/>
    </source>
</evidence>
<keyword evidence="3 9" id="KW-0413">Isomerase</keyword>
<dbReference type="InterPro" id="IPR016087">
    <property type="entry name" value="Chalcone_isomerase"/>
</dbReference>
<evidence type="ECO:0000256" key="5">
    <source>
        <dbReference type="ARBA" id="ARBA00025429"/>
    </source>
</evidence>
<evidence type="ECO:0000313" key="10">
    <source>
        <dbReference type="Proteomes" id="UP001140206"/>
    </source>
</evidence>
<evidence type="ECO:0000256" key="7">
    <source>
        <dbReference type="RuleBase" id="RU361158"/>
    </source>
</evidence>
<dbReference type="InterPro" id="IPR016088">
    <property type="entry name" value="Chalcone_isomerase_3-sand"/>
</dbReference>
<comment type="function">
    <text evidence="5">Catalyzes the intramolecular cyclization of bicyclic chalcones into tricyclic (S)-flavanones. Responsible for the isomerization of 4,2',4',6'-tetrahydroxychalcone (also termed chalcone) into naringenin.</text>
</comment>
<accession>A0AAV8FKQ2</accession>
<evidence type="ECO:0000259" key="8">
    <source>
        <dbReference type="Pfam" id="PF02431"/>
    </source>
</evidence>
<keyword evidence="10" id="KW-1185">Reference proteome</keyword>
<dbReference type="AlphaFoldDB" id="A0AAV8FKQ2"/>
<proteinExistence type="inferred from homology"/>
<dbReference type="PANTHER" id="PTHR28039:SF8">
    <property type="entry name" value="CHALCONE--FLAVANONE ISOMERASE 1-RELATED"/>
    <property type="match status" value="1"/>
</dbReference>
<dbReference type="EMBL" id="JAMFTS010000002">
    <property type="protein sequence ID" value="KAJ4794090.1"/>
    <property type="molecule type" value="Genomic_DNA"/>
</dbReference>
<evidence type="ECO:0000256" key="6">
    <source>
        <dbReference type="ARBA" id="ARBA00034056"/>
    </source>
</evidence>
<name>A0AAV8FKQ2_9POAL</name>
<dbReference type="InterPro" id="IPR036298">
    <property type="entry name" value="Chalcone_isomerase_sf"/>
</dbReference>
<dbReference type="PANTHER" id="PTHR28039">
    <property type="entry name" value="CHALCONE--FLAVONONE ISOMERASE 1-RELATED"/>
    <property type="match status" value="1"/>
</dbReference>
<comment type="pathway">
    <text evidence="1">Secondary metabolite biosynthesis; flavonoid biosynthesis.</text>
</comment>
<comment type="catalytic activity">
    <reaction evidence="6">
        <text>a chalcone = a flavanone.</text>
        <dbReference type="EC" id="5.5.1.6"/>
    </reaction>
</comment>
<sequence length="250" mass="27341">MGEVSSFVLPPTPLVIDGITFPAFVTPPDSSKPFFLGGAGVRGLDIGGQFIKFTAIAVYLEESALQILAQKWSSNTADELTGSLEFYRDIINGPFKKFYQIAFLRHLTGEQYTDKVIENSVNHWKVVGISVEKEAEAVDKFKDVFKPETFPPGTSIFFTQCPSGSISIAFSKDDSVPETNNAVIENTALSYTVLETIIGEIPVSPAAKRSLAVRFSEHFKLLSTTISQAKEQMEVPSPVTQPLEAALKLN</sequence>
<protein>
    <recommendedName>
        <fullName evidence="7">Chalcone-flavonone isomerase family protein</fullName>
    </recommendedName>
</protein>
<feature type="domain" description="Chalcone isomerase" evidence="8">
    <location>
        <begin position="16"/>
        <end position="217"/>
    </location>
</feature>
<dbReference type="GO" id="GO:0045430">
    <property type="term" value="F:chalcone isomerase activity"/>
    <property type="evidence" value="ECO:0007669"/>
    <property type="project" value="UniProtKB-EC"/>
</dbReference>
<dbReference type="Pfam" id="PF02431">
    <property type="entry name" value="Chalcone"/>
    <property type="match status" value="1"/>
</dbReference>
<reference evidence="9" key="1">
    <citation type="submission" date="2022-08" db="EMBL/GenBank/DDBJ databases">
        <authorList>
            <person name="Marques A."/>
        </authorList>
    </citation>
    <scope>NUCLEOTIDE SEQUENCE</scope>
    <source>
        <strain evidence="9">RhyPub2mFocal</strain>
        <tissue evidence="9">Leaves</tissue>
    </source>
</reference>
<dbReference type="Gene3D" id="1.10.890.20">
    <property type="match status" value="1"/>
</dbReference>
<evidence type="ECO:0000256" key="1">
    <source>
        <dbReference type="ARBA" id="ARBA00004966"/>
    </source>
</evidence>
<dbReference type="GO" id="GO:0009813">
    <property type="term" value="P:flavonoid biosynthetic process"/>
    <property type="evidence" value="ECO:0007669"/>
    <property type="project" value="UniProtKB-KW"/>
</dbReference>
<evidence type="ECO:0000256" key="2">
    <source>
        <dbReference type="ARBA" id="ARBA00007166"/>
    </source>
</evidence>
<dbReference type="Proteomes" id="UP001140206">
    <property type="component" value="Chromosome 2"/>
</dbReference>
<keyword evidence="4" id="KW-0284">Flavonoid biosynthesis</keyword>
<gene>
    <name evidence="9" type="ORF">LUZ62_045336</name>
</gene>
<evidence type="ECO:0000313" key="9">
    <source>
        <dbReference type="EMBL" id="KAJ4794090.1"/>
    </source>
</evidence>
<comment type="caution">
    <text evidence="9">The sequence shown here is derived from an EMBL/GenBank/DDBJ whole genome shotgun (WGS) entry which is preliminary data.</text>
</comment>
<dbReference type="Gene3D" id="3.50.70.10">
    <property type="match status" value="1"/>
</dbReference>
<organism evidence="9 10">
    <name type="scientific">Rhynchospora pubera</name>
    <dbReference type="NCBI Taxonomy" id="906938"/>
    <lineage>
        <taxon>Eukaryota</taxon>
        <taxon>Viridiplantae</taxon>
        <taxon>Streptophyta</taxon>
        <taxon>Embryophyta</taxon>
        <taxon>Tracheophyta</taxon>
        <taxon>Spermatophyta</taxon>
        <taxon>Magnoliopsida</taxon>
        <taxon>Liliopsida</taxon>
        <taxon>Poales</taxon>
        <taxon>Cyperaceae</taxon>
        <taxon>Cyperoideae</taxon>
        <taxon>Rhynchosporeae</taxon>
        <taxon>Rhynchospora</taxon>
    </lineage>
</organism>